<dbReference type="Gene3D" id="3.30.300.210">
    <property type="entry name" value="Nutrient germinant receptor protein C, domain 3"/>
    <property type="match status" value="1"/>
</dbReference>
<dbReference type="InterPro" id="IPR046953">
    <property type="entry name" value="Spore_GerAC-like_C"/>
</dbReference>
<protein>
    <submittedName>
        <fullName evidence="10">Germination protein, Ger(X)C family</fullName>
    </submittedName>
</protein>
<evidence type="ECO:0000256" key="3">
    <source>
        <dbReference type="ARBA" id="ARBA00022544"/>
    </source>
</evidence>
<dbReference type="RefSeq" id="WP_091497748.1">
    <property type="nucleotide sequence ID" value="NZ_FODJ01000007.1"/>
</dbReference>
<proteinExistence type="inferred from homology"/>
<evidence type="ECO:0000256" key="6">
    <source>
        <dbReference type="ARBA" id="ARBA00023139"/>
    </source>
</evidence>
<dbReference type="GO" id="GO:0016020">
    <property type="term" value="C:membrane"/>
    <property type="evidence" value="ECO:0007669"/>
    <property type="project" value="UniProtKB-SubCell"/>
</dbReference>
<dbReference type="EMBL" id="FODJ01000007">
    <property type="protein sequence ID" value="SEO39699.1"/>
    <property type="molecule type" value="Genomic_DNA"/>
</dbReference>
<evidence type="ECO:0000256" key="2">
    <source>
        <dbReference type="ARBA" id="ARBA00007886"/>
    </source>
</evidence>
<dbReference type="PANTHER" id="PTHR35789">
    <property type="entry name" value="SPORE GERMINATION PROTEIN B3"/>
    <property type="match status" value="1"/>
</dbReference>
<feature type="domain" description="Spore germination GerAC-like C-terminal" evidence="8">
    <location>
        <begin position="228"/>
        <end position="401"/>
    </location>
</feature>
<evidence type="ECO:0000313" key="11">
    <source>
        <dbReference type="Proteomes" id="UP000199300"/>
    </source>
</evidence>
<dbReference type="STRING" id="872970.SAMN04488134_10730"/>
<gene>
    <name evidence="10" type="ORF">SAMN04488134_10730</name>
</gene>
<dbReference type="GO" id="GO:0009847">
    <property type="term" value="P:spore germination"/>
    <property type="evidence" value="ECO:0007669"/>
    <property type="project" value="InterPro"/>
</dbReference>
<evidence type="ECO:0000256" key="7">
    <source>
        <dbReference type="ARBA" id="ARBA00023288"/>
    </source>
</evidence>
<dbReference type="PANTHER" id="PTHR35789:SF1">
    <property type="entry name" value="SPORE GERMINATION PROTEIN B3"/>
    <property type="match status" value="1"/>
</dbReference>
<dbReference type="Pfam" id="PF05504">
    <property type="entry name" value="Spore_GerAC"/>
    <property type="match status" value="1"/>
</dbReference>
<dbReference type="Pfam" id="PF25198">
    <property type="entry name" value="Spore_GerAC_N"/>
    <property type="match status" value="1"/>
</dbReference>
<evidence type="ECO:0000256" key="4">
    <source>
        <dbReference type="ARBA" id="ARBA00022729"/>
    </source>
</evidence>
<keyword evidence="5" id="KW-0472">Membrane</keyword>
<evidence type="ECO:0000256" key="5">
    <source>
        <dbReference type="ARBA" id="ARBA00023136"/>
    </source>
</evidence>
<evidence type="ECO:0000256" key="1">
    <source>
        <dbReference type="ARBA" id="ARBA00004635"/>
    </source>
</evidence>
<comment type="similarity">
    <text evidence="2">Belongs to the GerABKC lipoprotein family.</text>
</comment>
<name>A0A1H8PCI8_9BACI</name>
<dbReference type="AlphaFoldDB" id="A0A1H8PCI8"/>
<evidence type="ECO:0000259" key="9">
    <source>
        <dbReference type="Pfam" id="PF25198"/>
    </source>
</evidence>
<feature type="domain" description="Spore germination protein N-terminal" evidence="9">
    <location>
        <begin position="20"/>
        <end position="193"/>
    </location>
</feature>
<evidence type="ECO:0000259" key="8">
    <source>
        <dbReference type="Pfam" id="PF05504"/>
    </source>
</evidence>
<dbReference type="PROSITE" id="PS51257">
    <property type="entry name" value="PROKAR_LIPOPROTEIN"/>
    <property type="match status" value="1"/>
</dbReference>
<comment type="subcellular location">
    <subcellularLocation>
        <location evidence="1">Membrane</location>
        <topology evidence="1">Lipid-anchor</topology>
    </subcellularLocation>
</comment>
<accession>A0A1H8PCI8</accession>
<keyword evidence="3" id="KW-0309">Germination</keyword>
<dbReference type="InterPro" id="IPR038501">
    <property type="entry name" value="Spore_GerAC_C_sf"/>
</dbReference>
<evidence type="ECO:0000313" key="10">
    <source>
        <dbReference type="EMBL" id="SEO39699.1"/>
    </source>
</evidence>
<dbReference type="Proteomes" id="UP000199300">
    <property type="component" value="Unassembled WGS sequence"/>
</dbReference>
<dbReference type="InterPro" id="IPR057336">
    <property type="entry name" value="GerAC_N"/>
</dbReference>
<sequence length="414" mass="47267">MAKFCWLVIGLMPILFGCEDMVELEKQSYVVAVGIDKTDQDGTYQFTYQIANPEAGSSLAANNADQAPSEIISIVGTDLMTTSSTANAFVTKQMVMDQTRVLIISEELARTDQFLRVIQSVARSNQIRRGVKLVISKENASQFMNNNDPALEQRPHKYYQYMLSRARETGLIPDADIHRFFQITEGDADLFLGIYATTIEDPKDVSGPEDTIVAGEIPKHGGNSTQFMGAAVFKEGIMIDVLTAEETRIANILDKTMKMDELLASYPDPVAPEYNVAVKYIQKNEPKIEINYDRVANHAAIQVIIPFEAEIIAIPSLINYSQVDSYKERLKKSIESYAEHVTRQFIKKTQEFYRAEPFYWSLYIRKFFKDIPDFEEADWNKQIYPNADITVYYQMKRMHFGKMLDDTHLNEVRD</sequence>
<dbReference type="OrthoDB" id="9816067at2"/>
<organism evidence="10 11">
    <name type="scientific">Amphibacillus marinus</name>
    <dbReference type="NCBI Taxonomy" id="872970"/>
    <lineage>
        <taxon>Bacteria</taxon>
        <taxon>Bacillati</taxon>
        <taxon>Bacillota</taxon>
        <taxon>Bacilli</taxon>
        <taxon>Bacillales</taxon>
        <taxon>Bacillaceae</taxon>
        <taxon>Amphibacillus</taxon>
    </lineage>
</organism>
<keyword evidence="11" id="KW-1185">Reference proteome</keyword>
<reference evidence="10 11" key="1">
    <citation type="submission" date="2016-10" db="EMBL/GenBank/DDBJ databases">
        <authorList>
            <person name="de Groot N.N."/>
        </authorList>
    </citation>
    <scope>NUCLEOTIDE SEQUENCE [LARGE SCALE GENOMIC DNA]</scope>
    <source>
        <strain evidence="10 11">CGMCC 1.10434</strain>
    </source>
</reference>
<keyword evidence="4" id="KW-0732">Signal</keyword>
<dbReference type="InterPro" id="IPR008844">
    <property type="entry name" value="Spore_GerAC-like"/>
</dbReference>
<keyword evidence="6" id="KW-0564">Palmitate</keyword>
<keyword evidence="7" id="KW-0449">Lipoprotein</keyword>